<evidence type="ECO:0000256" key="6">
    <source>
        <dbReference type="ARBA" id="ARBA00022859"/>
    </source>
</evidence>
<dbReference type="GO" id="GO:0008270">
    <property type="term" value="F:zinc ion binding"/>
    <property type="evidence" value="ECO:0007669"/>
    <property type="project" value="UniProtKB-KW"/>
</dbReference>
<dbReference type="EMBL" id="VCAU01000072">
    <property type="protein sequence ID" value="KAF9886780.1"/>
    <property type="molecule type" value="Genomic_DNA"/>
</dbReference>
<dbReference type="Pfam" id="PF20173">
    <property type="entry name" value="ZnF_RZ-type"/>
    <property type="match status" value="1"/>
</dbReference>
<evidence type="ECO:0000313" key="9">
    <source>
        <dbReference type="Proteomes" id="UP001194746"/>
    </source>
</evidence>
<accession>A0AAD4GRQ0</accession>
<keyword evidence="3" id="KW-0479">Metal-binding</keyword>
<comment type="subcellular location">
    <subcellularLocation>
        <location evidence="1">Cytoplasm</location>
    </subcellularLocation>
</comment>
<comment type="caution">
    <text evidence="8">The sequence shown here is derived from an EMBL/GenBank/DDBJ whole genome shotgun (WGS) entry which is preliminary data.</text>
</comment>
<dbReference type="Proteomes" id="UP001194746">
    <property type="component" value="Unassembled WGS sequence"/>
</dbReference>
<keyword evidence="2" id="KW-0963">Cytoplasm</keyword>
<dbReference type="AlphaFoldDB" id="A0AAD4GRQ0"/>
<evidence type="ECO:0000256" key="2">
    <source>
        <dbReference type="ARBA" id="ARBA00022490"/>
    </source>
</evidence>
<evidence type="ECO:0000256" key="1">
    <source>
        <dbReference type="ARBA" id="ARBA00004496"/>
    </source>
</evidence>
<dbReference type="GO" id="GO:0005737">
    <property type="term" value="C:cytoplasm"/>
    <property type="evidence" value="ECO:0007669"/>
    <property type="project" value="UniProtKB-SubCell"/>
</dbReference>
<dbReference type="InterPro" id="IPR046439">
    <property type="entry name" value="ZF_RZ_dom"/>
</dbReference>
<keyword evidence="6" id="KW-0391">Immunity</keyword>
<evidence type="ECO:0000256" key="3">
    <source>
        <dbReference type="ARBA" id="ARBA00022723"/>
    </source>
</evidence>
<reference evidence="8" key="2">
    <citation type="submission" date="2020-02" db="EMBL/GenBank/DDBJ databases">
        <authorList>
            <person name="Gilchrist C.L.M."/>
            <person name="Chooi Y.-H."/>
        </authorList>
    </citation>
    <scope>NUCLEOTIDE SEQUENCE</scope>
    <source>
        <strain evidence="8">MST-FP2251</strain>
    </source>
</reference>
<reference evidence="8" key="1">
    <citation type="journal article" date="2019" name="Beilstein J. Org. Chem.">
        <title>Nanangenines: drimane sesquiterpenoids as the dominant metabolite cohort of a novel Australian fungus, Aspergillus nanangensis.</title>
        <authorList>
            <person name="Lacey H.J."/>
            <person name="Gilchrist C.L.M."/>
            <person name="Crombie A."/>
            <person name="Kalaitzis J.A."/>
            <person name="Vuong D."/>
            <person name="Rutledge P.J."/>
            <person name="Turner P."/>
            <person name="Pitt J.I."/>
            <person name="Lacey E."/>
            <person name="Chooi Y.H."/>
            <person name="Piggott A.M."/>
        </authorList>
    </citation>
    <scope>NUCLEOTIDE SEQUENCE</scope>
    <source>
        <strain evidence="8">MST-FP2251</strain>
    </source>
</reference>
<evidence type="ECO:0000256" key="4">
    <source>
        <dbReference type="ARBA" id="ARBA00022771"/>
    </source>
</evidence>
<name>A0AAD4GRQ0_ASPNN</name>
<keyword evidence="4" id="KW-0863">Zinc-finger</keyword>
<sequence>MPDFAWITNVLANVKLCCPVATIASSNKCGRLYSTVAIPDARRDAQNRVPHVQCQNACLPALTAHARCPVRHPVTIFHALSVVRKCYPVATSAHLIKATQVDFILGEVYHEVDLTENPCIFPQCGHFLTIESMDAQMDIKKHYILNEHERPVSIASSSQPFSINDIRTCAICRGSLRNISRYGRLVRRALLDEATKKFILYLNQEYVPMAQDLSSCILQLRNHEGGARAKETAGQVFHADAKIRIEGPPEHQVRVMGSLVSRHDKERWKQLLALRGKISTYKRRVQVEEQPFNRVHNMVEDARRRRKTPGQFDFDANVLQTKGHLQATSLLLRLDAALLADFLSLRQQVQPSTIRSDLYVNLAECKKESRRLIANAASSHRILQEVEGKVFLAQFCALERQSLSEPAQAEVLLQEGTAAIEQAERLCSLHSSQTRGLSEEIDGTKAMLRGSAFYTPVTNEERMAVIEAMTREFRGTGHWYYCGNGHPFTIGECGGAMELARCPECGAAVGGQNHRTTAGVTRADDLENALGGMHL</sequence>
<evidence type="ECO:0000313" key="8">
    <source>
        <dbReference type="EMBL" id="KAF9886780.1"/>
    </source>
</evidence>
<dbReference type="PROSITE" id="PS51981">
    <property type="entry name" value="ZF_RZ"/>
    <property type="match status" value="1"/>
</dbReference>
<organism evidence="8 9">
    <name type="scientific">Aspergillus nanangensis</name>
    <dbReference type="NCBI Taxonomy" id="2582783"/>
    <lineage>
        <taxon>Eukaryota</taxon>
        <taxon>Fungi</taxon>
        <taxon>Dikarya</taxon>
        <taxon>Ascomycota</taxon>
        <taxon>Pezizomycotina</taxon>
        <taxon>Eurotiomycetes</taxon>
        <taxon>Eurotiomycetidae</taxon>
        <taxon>Eurotiales</taxon>
        <taxon>Aspergillaceae</taxon>
        <taxon>Aspergillus</taxon>
        <taxon>Aspergillus subgen. Circumdati</taxon>
    </lineage>
</organism>
<proteinExistence type="predicted"/>
<evidence type="ECO:0000259" key="7">
    <source>
        <dbReference type="PROSITE" id="PS51981"/>
    </source>
</evidence>
<dbReference type="GO" id="GO:0002376">
    <property type="term" value="P:immune system process"/>
    <property type="evidence" value="ECO:0007669"/>
    <property type="project" value="UniProtKB-KW"/>
</dbReference>
<keyword evidence="5" id="KW-0862">Zinc</keyword>
<keyword evidence="9" id="KW-1185">Reference proteome</keyword>
<protein>
    <recommendedName>
        <fullName evidence="7">RZ-type domain-containing protein</fullName>
    </recommendedName>
</protein>
<evidence type="ECO:0000256" key="5">
    <source>
        <dbReference type="ARBA" id="ARBA00022833"/>
    </source>
</evidence>
<gene>
    <name evidence="8" type="ORF">FE257_011157</name>
</gene>
<feature type="domain" description="RZ-type" evidence="7">
    <location>
        <begin position="457"/>
        <end position="529"/>
    </location>
</feature>